<dbReference type="RefSeq" id="WP_371947252.1">
    <property type="nucleotide sequence ID" value="NZ_JAXCEI010000001.1"/>
</dbReference>
<gene>
    <name evidence="1" type="ORF">SM611_03195</name>
</gene>
<protein>
    <submittedName>
        <fullName evidence="1">Uncharacterized protein</fullName>
    </submittedName>
</protein>
<name>A0ABV4Q694_9ACTN</name>
<dbReference type="EMBL" id="JAXCEI010000001">
    <property type="protein sequence ID" value="MFA1537925.1"/>
    <property type="molecule type" value="Genomic_DNA"/>
</dbReference>
<organism evidence="1 2">
    <name type="scientific">Actinomadura monticuli</name>
    <dbReference type="NCBI Taxonomy" id="3097367"/>
    <lineage>
        <taxon>Bacteria</taxon>
        <taxon>Bacillati</taxon>
        <taxon>Actinomycetota</taxon>
        <taxon>Actinomycetes</taxon>
        <taxon>Streptosporangiales</taxon>
        <taxon>Thermomonosporaceae</taxon>
        <taxon>Actinomadura</taxon>
    </lineage>
</organism>
<accession>A0ABV4Q694</accession>
<proteinExistence type="predicted"/>
<dbReference type="Proteomes" id="UP001569963">
    <property type="component" value="Unassembled WGS sequence"/>
</dbReference>
<evidence type="ECO:0000313" key="1">
    <source>
        <dbReference type="EMBL" id="MFA1537925.1"/>
    </source>
</evidence>
<keyword evidence="2" id="KW-1185">Reference proteome</keyword>
<sequence length="203" mass="22669">MSGGGTHGDPGGGARAPRVLVLALDPRLAMDPKPIIPARRQYTRIIGLAGHFVDEEGAQVDLVTAEPDGWDELDGRVRLHRLDRAEARHPLPWLEHTIVTRMPRVIVRPVAGLGRAGARLDTARTRLSRGVHRRLFVPFYRHVRPLLLARIAQRRVLCGLDPARLTRVVVMDRTSVPLGRRLARLHPDIVVTTRQDRSLDAKP</sequence>
<evidence type="ECO:0000313" key="2">
    <source>
        <dbReference type="Proteomes" id="UP001569963"/>
    </source>
</evidence>
<comment type="caution">
    <text evidence="1">The sequence shown here is derived from an EMBL/GenBank/DDBJ whole genome shotgun (WGS) entry which is preliminary data.</text>
</comment>
<reference evidence="1 2" key="1">
    <citation type="submission" date="2023-11" db="EMBL/GenBank/DDBJ databases">
        <title>Actinomadura monticuli sp. nov., isolated from volcanic ash.</title>
        <authorList>
            <person name="Lee S.D."/>
            <person name="Yang H."/>
            <person name="Kim I.S."/>
        </authorList>
    </citation>
    <scope>NUCLEOTIDE SEQUENCE [LARGE SCALE GENOMIC DNA]</scope>
    <source>
        <strain evidence="1 2">DLS-62</strain>
    </source>
</reference>